<evidence type="ECO:0000313" key="14">
    <source>
        <dbReference type="Proteomes" id="UP000228859"/>
    </source>
</evidence>
<feature type="binding site" evidence="12">
    <location>
        <position position="10"/>
    </location>
    <ligand>
        <name>substrate</name>
    </ligand>
</feature>
<dbReference type="SFLD" id="SFLDS00003">
    <property type="entry name" value="Haloacid_Dehalogenase"/>
    <property type="match status" value="1"/>
</dbReference>
<dbReference type="PANTHER" id="PTHR21485:SF6">
    <property type="entry name" value="N-ACYLNEURAMINATE CYTIDYLYLTRANSFERASE-RELATED"/>
    <property type="match status" value="1"/>
</dbReference>
<evidence type="ECO:0000256" key="3">
    <source>
        <dbReference type="ARBA" id="ARBA00005893"/>
    </source>
</evidence>
<dbReference type="Gene3D" id="3.40.50.1000">
    <property type="entry name" value="HAD superfamily/HAD-like"/>
    <property type="match status" value="1"/>
</dbReference>
<dbReference type="AlphaFoldDB" id="A0A2D3WFE8"/>
<keyword evidence="7 12" id="KW-0479">Metal-binding</keyword>
<dbReference type="InterPro" id="IPR023214">
    <property type="entry name" value="HAD_sf"/>
</dbReference>
<dbReference type="GO" id="GO:0019143">
    <property type="term" value="F:3-deoxy-manno-octulosonate-8-phosphatase activity"/>
    <property type="evidence" value="ECO:0007669"/>
    <property type="project" value="UniProtKB-EC"/>
</dbReference>
<feature type="binding site" evidence="12">
    <location>
        <position position="8"/>
    </location>
    <ligand>
        <name>Mg(2+)</name>
        <dbReference type="ChEBI" id="CHEBI:18420"/>
    </ligand>
</feature>
<feature type="binding site" evidence="12">
    <location>
        <position position="101"/>
    </location>
    <ligand>
        <name>Mg(2+)</name>
        <dbReference type="ChEBI" id="CHEBI:18420"/>
    </ligand>
</feature>
<protein>
    <recommendedName>
        <fullName evidence="6">3-deoxy-D-manno-octulosonate 8-phosphate phosphatase KdsC</fullName>
        <ecNumber evidence="5">3.1.3.45</ecNumber>
    </recommendedName>
    <alternativeName>
        <fullName evidence="11">KDO 8-P phosphatase</fullName>
    </alternativeName>
</protein>
<dbReference type="Pfam" id="PF00702">
    <property type="entry name" value="Hydrolase"/>
    <property type="match status" value="1"/>
</dbReference>
<evidence type="ECO:0000313" key="13">
    <source>
        <dbReference type="EMBL" id="DAB37467.1"/>
    </source>
</evidence>
<comment type="catalytic activity">
    <reaction evidence="1">
        <text>3-deoxy-alpha-D-manno-2-octulosonate-8-phosphate + H2O = 3-deoxy-alpha-D-manno-oct-2-ulosonate + phosphate</text>
        <dbReference type="Rhea" id="RHEA:11500"/>
        <dbReference type="ChEBI" id="CHEBI:15377"/>
        <dbReference type="ChEBI" id="CHEBI:43474"/>
        <dbReference type="ChEBI" id="CHEBI:85985"/>
        <dbReference type="ChEBI" id="CHEBI:85986"/>
        <dbReference type="EC" id="3.1.3.45"/>
    </reaction>
</comment>
<dbReference type="InterPro" id="IPR010023">
    <property type="entry name" value="KdsC_fam"/>
</dbReference>
<dbReference type="NCBIfam" id="TIGR01670">
    <property type="entry name" value="KdsC-phosphatas"/>
    <property type="match status" value="1"/>
</dbReference>
<dbReference type="SFLD" id="SFLDG01136">
    <property type="entry name" value="C1.6:_Phosphoserine_Phosphatas"/>
    <property type="match status" value="1"/>
</dbReference>
<dbReference type="SFLD" id="SFLDG01138">
    <property type="entry name" value="C1.6.2:_Deoxy-d-mannose-octulo"/>
    <property type="match status" value="1"/>
</dbReference>
<dbReference type="GO" id="GO:0046872">
    <property type="term" value="F:metal ion binding"/>
    <property type="evidence" value="ECO:0007669"/>
    <property type="project" value="UniProtKB-KW"/>
</dbReference>
<evidence type="ECO:0000256" key="7">
    <source>
        <dbReference type="ARBA" id="ARBA00022723"/>
    </source>
</evidence>
<dbReference type="GO" id="GO:0009103">
    <property type="term" value="P:lipopolysaccharide biosynthetic process"/>
    <property type="evidence" value="ECO:0007669"/>
    <property type="project" value="UniProtKB-KW"/>
</dbReference>
<evidence type="ECO:0000256" key="10">
    <source>
        <dbReference type="ARBA" id="ARBA00022985"/>
    </source>
</evidence>
<dbReference type="GO" id="GO:0008781">
    <property type="term" value="F:N-acylneuraminate cytidylyltransferase activity"/>
    <property type="evidence" value="ECO:0007669"/>
    <property type="project" value="TreeGrafter"/>
</dbReference>
<dbReference type="InterPro" id="IPR036412">
    <property type="entry name" value="HAD-like_sf"/>
</dbReference>
<evidence type="ECO:0000256" key="2">
    <source>
        <dbReference type="ARBA" id="ARBA00001946"/>
    </source>
</evidence>
<keyword evidence="8" id="KW-0378">Hydrolase</keyword>
<reference evidence="13 14" key="1">
    <citation type="journal article" date="2017" name="Front. Microbiol.">
        <title>Comparative Genomic Analysis of the Class Epsilonproteobacteria and Proposed Reclassification to Epsilonbacteraeota (phyl. nov.).</title>
        <authorList>
            <person name="Waite D.W."/>
            <person name="Vanwonterghem I."/>
            <person name="Rinke C."/>
            <person name="Parks D.H."/>
            <person name="Zhang Y."/>
            <person name="Takai K."/>
            <person name="Sievert S.M."/>
            <person name="Simon J."/>
            <person name="Campbell B.J."/>
            <person name="Hanson T.E."/>
            <person name="Woyke T."/>
            <person name="Klotz M.G."/>
            <person name="Hugenholtz P."/>
        </authorList>
    </citation>
    <scope>NUCLEOTIDE SEQUENCE [LARGE SCALE GENOMIC DNA]</scope>
    <source>
        <strain evidence="13">UBA12443</strain>
    </source>
</reference>
<dbReference type="EC" id="3.1.3.45" evidence="5"/>
<evidence type="ECO:0000256" key="9">
    <source>
        <dbReference type="ARBA" id="ARBA00022842"/>
    </source>
</evidence>
<dbReference type="EMBL" id="DLUI01000160">
    <property type="protein sequence ID" value="DAB37467.1"/>
    <property type="molecule type" value="Genomic_DNA"/>
</dbReference>
<evidence type="ECO:0000256" key="1">
    <source>
        <dbReference type="ARBA" id="ARBA00000898"/>
    </source>
</evidence>
<dbReference type="FunFam" id="3.40.50.1000:FF:000029">
    <property type="entry name" value="3-deoxy-D-manno-octulosonate 8-phosphate phosphatase KdsC"/>
    <property type="match status" value="1"/>
</dbReference>
<organism evidence="13 14">
    <name type="scientific">Sulfuricurvum kujiense</name>
    <dbReference type="NCBI Taxonomy" id="148813"/>
    <lineage>
        <taxon>Bacteria</taxon>
        <taxon>Pseudomonadati</taxon>
        <taxon>Campylobacterota</taxon>
        <taxon>Epsilonproteobacteria</taxon>
        <taxon>Campylobacterales</taxon>
        <taxon>Sulfurimonadaceae</taxon>
        <taxon>Sulfuricurvum</taxon>
    </lineage>
</organism>
<proteinExistence type="inferred from homology"/>
<evidence type="ECO:0000256" key="6">
    <source>
        <dbReference type="ARBA" id="ARBA00020092"/>
    </source>
</evidence>
<comment type="subunit">
    <text evidence="4">Homotetramer.</text>
</comment>
<dbReference type="Proteomes" id="UP000228859">
    <property type="component" value="Unassembled WGS sequence"/>
</dbReference>
<name>A0A2D3WFE8_9BACT</name>
<comment type="similarity">
    <text evidence="3">Belongs to the KdsC family.</text>
</comment>
<dbReference type="NCBIfam" id="TIGR01662">
    <property type="entry name" value="HAD-SF-IIIA"/>
    <property type="match status" value="1"/>
</dbReference>
<evidence type="ECO:0000256" key="11">
    <source>
        <dbReference type="ARBA" id="ARBA00031051"/>
    </source>
</evidence>
<gene>
    <name evidence="13" type="ORF">CFH83_11135</name>
</gene>
<comment type="cofactor">
    <cofactor evidence="2 12">
        <name>Mg(2+)</name>
        <dbReference type="ChEBI" id="CHEBI:18420"/>
    </cofactor>
</comment>
<evidence type="ECO:0000256" key="5">
    <source>
        <dbReference type="ARBA" id="ARBA00013066"/>
    </source>
</evidence>
<dbReference type="SUPFAM" id="SSF56784">
    <property type="entry name" value="HAD-like"/>
    <property type="match status" value="1"/>
</dbReference>
<dbReference type="InterPro" id="IPR050793">
    <property type="entry name" value="CMP-NeuNAc_synthase"/>
</dbReference>
<evidence type="ECO:0000256" key="8">
    <source>
        <dbReference type="ARBA" id="ARBA00022801"/>
    </source>
</evidence>
<keyword evidence="10" id="KW-0448">Lipopolysaccharide biosynthesis</keyword>
<evidence type="ECO:0000256" key="4">
    <source>
        <dbReference type="ARBA" id="ARBA00011881"/>
    </source>
</evidence>
<accession>A0A2D3WFE8</accession>
<keyword evidence="9 12" id="KW-0460">Magnesium</keyword>
<dbReference type="InterPro" id="IPR006549">
    <property type="entry name" value="HAD-SF_hydro_IIIA"/>
</dbReference>
<evidence type="ECO:0000256" key="12">
    <source>
        <dbReference type="PIRSR" id="PIRSR006118-2"/>
    </source>
</evidence>
<dbReference type="PIRSF" id="PIRSF006118">
    <property type="entry name" value="KDO8-P_Ptase"/>
    <property type="match status" value="1"/>
</dbReference>
<sequence length="163" mass="18187">MIKLLILDVDGCMSDGKIIYTAEGLELKNFNVKDGFAIKAWVKMGHSVAIITGRDSSIVTHRAKELDIAHLYQGVKDKRAVAMALCTELGIEAHEVAVIGDDLNDYNLLQWSGQAFTPQDGSEYLKTFAEVLDRKGGDACVREMIEKVIRRNGEEEKFLAQWI</sequence>
<dbReference type="PANTHER" id="PTHR21485">
    <property type="entry name" value="HAD SUPERFAMILY MEMBERS CMAS AND KDSC"/>
    <property type="match status" value="1"/>
</dbReference>
<comment type="caution">
    <text evidence="13">The sequence shown here is derived from an EMBL/GenBank/DDBJ whole genome shotgun (WGS) entry which is preliminary data.</text>
</comment>
<dbReference type="RefSeq" id="WP_294893619.1">
    <property type="nucleotide sequence ID" value="NZ_DLUI01000160.1"/>
</dbReference>